<evidence type="ECO:0000259" key="3">
    <source>
        <dbReference type="PROSITE" id="PS50405"/>
    </source>
</evidence>
<dbReference type="Pfam" id="PF00043">
    <property type="entry name" value="GST_C"/>
    <property type="match status" value="1"/>
</dbReference>
<evidence type="ECO:0000259" key="2">
    <source>
        <dbReference type="PROSITE" id="PS50404"/>
    </source>
</evidence>
<dbReference type="Gene3D" id="3.40.30.10">
    <property type="entry name" value="Glutaredoxin"/>
    <property type="match status" value="1"/>
</dbReference>
<dbReference type="InterPro" id="IPR010987">
    <property type="entry name" value="Glutathione-S-Trfase_C-like"/>
</dbReference>
<dbReference type="InterPro" id="IPR036282">
    <property type="entry name" value="Glutathione-S-Trfase_C_sf"/>
</dbReference>
<dbReference type="CDD" id="cd03048">
    <property type="entry name" value="GST_N_Ure2p_like"/>
    <property type="match status" value="1"/>
</dbReference>
<name>A0ABR3VJ57_HUMIN</name>
<dbReference type="PROSITE" id="PS50405">
    <property type="entry name" value="GST_CTER"/>
    <property type="match status" value="1"/>
</dbReference>
<sequence>MSQPQPNIHLYTAQTPNGIKVSMLLEELGLPYTLHAIDLAKNEQKEPWFLDEVNPNGRIPALTDTFTDGKQIRLFESGSVMQYLVERYDVDHKVSYPRGTREYWEVNNWLFWQMGGLGPMQGQANHFARYAPVKIQYGIDRYQNETRRLYRVMETQLAKSTSGYLVGDRCTVADIACWGWVAASAWAGVKLDKTEFPNLMAWVDRIVARPGCNKGRHVPKPHTMLDYWDKSEEEIDKAAEEARGWIQQSMKEDAKQSKIGSKSEAGRKWRYVNVQRLVKNAESAKATVANVESRDKPCAQSG</sequence>
<dbReference type="SFLD" id="SFLDG00358">
    <property type="entry name" value="Main_(cytGST)"/>
    <property type="match status" value="1"/>
</dbReference>
<dbReference type="Pfam" id="PF13409">
    <property type="entry name" value="GST_N_2"/>
    <property type="match status" value="1"/>
</dbReference>
<comment type="caution">
    <text evidence="4">The sequence shown here is derived from an EMBL/GenBank/DDBJ whole genome shotgun (WGS) entry which is preliminary data.</text>
</comment>
<protein>
    <recommendedName>
        <fullName evidence="6">Glutathione S-transferase</fullName>
    </recommendedName>
</protein>
<dbReference type="EMBL" id="JAZGSY010000059">
    <property type="protein sequence ID" value="KAL1841928.1"/>
    <property type="molecule type" value="Genomic_DNA"/>
</dbReference>
<dbReference type="SUPFAM" id="SSF47616">
    <property type="entry name" value="GST C-terminal domain-like"/>
    <property type="match status" value="1"/>
</dbReference>
<keyword evidence="5" id="KW-1185">Reference proteome</keyword>
<dbReference type="InterPro" id="IPR036249">
    <property type="entry name" value="Thioredoxin-like_sf"/>
</dbReference>
<dbReference type="Proteomes" id="UP001583172">
    <property type="component" value="Unassembled WGS sequence"/>
</dbReference>
<dbReference type="SFLD" id="SFLDG01151">
    <property type="entry name" value="Main.2:_Nu-like"/>
    <property type="match status" value="1"/>
</dbReference>
<accession>A0ABR3VJ57</accession>
<dbReference type="InterPro" id="IPR004045">
    <property type="entry name" value="Glutathione_S-Trfase_N"/>
</dbReference>
<dbReference type="PROSITE" id="PS50404">
    <property type="entry name" value="GST_NTER"/>
    <property type="match status" value="1"/>
</dbReference>
<dbReference type="PANTHER" id="PTHR44051">
    <property type="entry name" value="GLUTATHIONE S-TRANSFERASE-RELATED"/>
    <property type="match status" value="1"/>
</dbReference>
<dbReference type="PANTHER" id="PTHR44051:SF8">
    <property type="entry name" value="GLUTATHIONE S-TRANSFERASE GSTA"/>
    <property type="match status" value="1"/>
</dbReference>
<organism evidence="4 5">
    <name type="scientific">Humicola insolens</name>
    <name type="common">Soft-rot fungus</name>
    <dbReference type="NCBI Taxonomy" id="85995"/>
    <lineage>
        <taxon>Eukaryota</taxon>
        <taxon>Fungi</taxon>
        <taxon>Dikarya</taxon>
        <taxon>Ascomycota</taxon>
        <taxon>Pezizomycotina</taxon>
        <taxon>Sordariomycetes</taxon>
        <taxon>Sordariomycetidae</taxon>
        <taxon>Sordariales</taxon>
        <taxon>Chaetomiaceae</taxon>
        <taxon>Mycothermus</taxon>
    </lineage>
</organism>
<dbReference type="InterPro" id="IPR004046">
    <property type="entry name" value="GST_C"/>
</dbReference>
<dbReference type="InterPro" id="IPR040079">
    <property type="entry name" value="Glutathione_S-Trfase"/>
</dbReference>
<dbReference type="CDD" id="cd10291">
    <property type="entry name" value="GST_C_YfcG_like"/>
    <property type="match status" value="1"/>
</dbReference>
<feature type="domain" description="GST N-terminal" evidence="2">
    <location>
        <begin position="5"/>
        <end position="92"/>
    </location>
</feature>
<reference evidence="4 5" key="1">
    <citation type="journal article" date="2024" name="Commun. Biol.">
        <title>Comparative genomic analysis of thermophilic fungi reveals convergent evolutionary adaptations and gene losses.</title>
        <authorList>
            <person name="Steindorff A.S."/>
            <person name="Aguilar-Pontes M.V."/>
            <person name="Robinson A.J."/>
            <person name="Andreopoulos B."/>
            <person name="LaButti K."/>
            <person name="Kuo A."/>
            <person name="Mondo S."/>
            <person name="Riley R."/>
            <person name="Otillar R."/>
            <person name="Haridas S."/>
            <person name="Lipzen A."/>
            <person name="Grimwood J."/>
            <person name="Schmutz J."/>
            <person name="Clum A."/>
            <person name="Reid I.D."/>
            <person name="Moisan M.C."/>
            <person name="Butler G."/>
            <person name="Nguyen T.T.M."/>
            <person name="Dewar K."/>
            <person name="Conant G."/>
            <person name="Drula E."/>
            <person name="Henrissat B."/>
            <person name="Hansel C."/>
            <person name="Singer S."/>
            <person name="Hutchinson M.I."/>
            <person name="de Vries R.P."/>
            <person name="Natvig D.O."/>
            <person name="Powell A.J."/>
            <person name="Tsang A."/>
            <person name="Grigoriev I.V."/>
        </authorList>
    </citation>
    <scope>NUCLEOTIDE SEQUENCE [LARGE SCALE GENOMIC DNA]</scope>
    <source>
        <strain evidence="4 5">CBS 620.91</strain>
    </source>
</reference>
<evidence type="ECO:0000256" key="1">
    <source>
        <dbReference type="ARBA" id="ARBA00007409"/>
    </source>
</evidence>
<evidence type="ECO:0008006" key="6">
    <source>
        <dbReference type="Google" id="ProtNLM"/>
    </source>
</evidence>
<evidence type="ECO:0000313" key="4">
    <source>
        <dbReference type="EMBL" id="KAL1841928.1"/>
    </source>
</evidence>
<proteinExistence type="inferred from homology"/>
<gene>
    <name evidence="4" type="ORF">VTJ49DRAFT_6319</name>
</gene>
<dbReference type="Gene3D" id="1.20.1050.10">
    <property type="match status" value="1"/>
</dbReference>
<dbReference type="SFLD" id="SFLDS00019">
    <property type="entry name" value="Glutathione_Transferase_(cytos"/>
    <property type="match status" value="1"/>
</dbReference>
<feature type="domain" description="GST C-terminal" evidence="3">
    <location>
        <begin position="99"/>
        <end position="227"/>
    </location>
</feature>
<dbReference type="SUPFAM" id="SSF52833">
    <property type="entry name" value="Thioredoxin-like"/>
    <property type="match status" value="1"/>
</dbReference>
<evidence type="ECO:0000313" key="5">
    <source>
        <dbReference type="Proteomes" id="UP001583172"/>
    </source>
</evidence>
<comment type="similarity">
    <text evidence="1">Belongs to the GST superfamily.</text>
</comment>